<organism evidence="4">
    <name type="scientific">Gongylonema pulchrum</name>
    <dbReference type="NCBI Taxonomy" id="637853"/>
    <lineage>
        <taxon>Eukaryota</taxon>
        <taxon>Metazoa</taxon>
        <taxon>Ecdysozoa</taxon>
        <taxon>Nematoda</taxon>
        <taxon>Chromadorea</taxon>
        <taxon>Rhabditida</taxon>
        <taxon>Spirurina</taxon>
        <taxon>Spiruromorpha</taxon>
        <taxon>Spiruroidea</taxon>
        <taxon>Gongylonematidae</taxon>
        <taxon>Gongylonema</taxon>
    </lineage>
</organism>
<accession>A0A183EH21</accession>
<dbReference type="WBParaSite" id="GPUH_0002028701-mRNA-1">
    <property type="protein sequence ID" value="GPUH_0002028701-mRNA-1"/>
    <property type="gene ID" value="GPUH_0002028701"/>
</dbReference>
<keyword evidence="3" id="KW-1185">Reference proteome</keyword>
<dbReference type="Proteomes" id="UP000271098">
    <property type="component" value="Unassembled WGS sequence"/>
</dbReference>
<evidence type="ECO:0000313" key="3">
    <source>
        <dbReference type="Proteomes" id="UP000271098"/>
    </source>
</evidence>
<name>A0A183EH21_9BILA</name>
<dbReference type="EMBL" id="UYRT01090078">
    <property type="protein sequence ID" value="VDN35657.1"/>
    <property type="molecule type" value="Genomic_DNA"/>
</dbReference>
<dbReference type="GO" id="GO:0005739">
    <property type="term" value="C:mitochondrion"/>
    <property type="evidence" value="ECO:0007669"/>
    <property type="project" value="TreeGrafter"/>
</dbReference>
<feature type="domain" description="DJ-1/PfpI" evidence="1">
    <location>
        <begin position="4"/>
        <end position="76"/>
    </location>
</feature>
<dbReference type="InterPro" id="IPR002818">
    <property type="entry name" value="DJ-1/PfpI"/>
</dbReference>
<dbReference type="InterPro" id="IPR050325">
    <property type="entry name" value="Prot/Nucl_acid_deglycase"/>
</dbReference>
<dbReference type="SUPFAM" id="SSF52317">
    <property type="entry name" value="Class I glutamine amidotransferase-like"/>
    <property type="match status" value="1"/>
</dbReference>
<dbReference type="GO" id="GO:1903189">
    <property type="term" value="P:glyoxal metabolic process"/>
    <property type="evidence" value="ECO:0007669"/>
    <property type="project" value="TreeGrafter"/>
</dbReference>
<dbReference type="InterPro" id="IPR029062">
    <property type="entry name" value="Class_I_gatase-like"/>
</dbReference>
<sequence length="162" mass="17083">MAPKTVMLILAEGAEEMECVIPIDILRRAGAEVTVAGLTGKNPVTCSRQVVIVPDKALSDVKKHKFDVVILPGGLKAAICAAPTALKSHGIAPGVLLTSHPGAKRELVDAGYKYSEDRVVTTSHIVTSRGPGTAFEFALKLVELLFGAKKVKEVSAPMVVKD</sequence>
<evidence type="ECO:0000313" key="4">
    <source>
        <dbReference type="WBParaSite" id="GPUH_0002028701-mRNA-1"/>
    </source>
</evidence>
<proteinExistence type="predicted"/>
<dbReference type="Pfam" id="PF01965">
    <property type="entry name" value="DJ-1_PfpI"/>
    <property type="match status" value="2"/>
</dbReference>
<reference evidence="4" key="1">
    <citation type="submission" date="2016-06" db="UniProtKB">
        <authorList>
            <consortium name="WormBaseParasite"/>
        </authorList>
    </citation>
    <scope>IDENTIFICATION</scope>
</reference>
<reference evidence="2 3" key="2">
    <citation type="submission" date="2018-11" db="EMBL/GenBank/DDBJ databases">
        <authorList>
            <consortium name="Pathogen Informatics"/>
        </authorList>
    </citation>
    <scope>NUCLEOTIDE SEQUENCE [LARGE SCALE GENOMIC DNA]</scope>
</reference>
<gene>
    <name evidence="2" type="ORF">GPUH_LOCUS20261</name>
</gene>
<dbReference type="GO" id="GO:0005634">
    <property type="term" value="C:nucleus"/>
    <property type="evidence" value="ECO:0007669"/>
    <property type="project" value="TreeGrafter"/>
</dbReference>
<dbReference type="AlphaFoldDB" id="A0A183EH21"/>
<dbReference type="Gene3D" id="3.40.50.880">
    <property type="match status" value="2"/>
</dbReference>
<protein>
    <submittedName>
        <fullName evidence="4">DJ-1_PfpI domain-containing protein</fullName>
    </submittedName>
</protein>
<dbReference type="GO" id="GO:0006979">
    <property type="term" value="P:response to oxidative stress"/>
    <property type="evidence" value="ECO:0007669"/>
    <property type="project" value="TreeGrafter"/>
</dbReference>
<evidence type="ECO:0000259" key="1">
    <source>
        <dbReference type="Pfam" id="PF01965"/>
    </source>
</evidence>
<dbReference type="OrthoDB" id="543156at2759"/>
<dbReference type="CDD" id="cd03135">
    <property type="entry name" value="GATase1_DJ-1"/>
    <property type="match status" value="1"/>
</dbReference>
<dbReference type="PANTHER" id="PTHR48094">
    <property type="entry name" value="PROTEIN/NUCLEIC ACID DEGLYCASE DJ-1-RELATED"/>
    <property type="match status" value="1"/>
</dbReference>
<dbReference type="GO" id="GO:0046295">
    <property type="term" value="P:glycolate biosynthetic process"/>
    <property type="evidence" value="ECO:0007669"/>
    <property type="project" value="TreeGrafter"/>
</dbReference>
<evidence type="ECO:0000313" key="2">
    <source>
        <dbReference type="EMBL" id="VDN35657.1"/>
    </source>
</evidence>
<feature type="domain" description="DJ-1/PfpI" evidence="1">
    <location>
        <begin position="77"/>
        <end position="143"/>
    </location>
</feature>
<dbReference type="PANTHER" id="PTHR48094:SF12">
    <property type="entry name" value="PARKINSON DISEASE PROTEIN 7 HOMOLOG"/>
    <property type="match status" value="1"/>
</dbReference>